<dbReference type="EMBL" id="BTRK01000003">
    <property type="protein sequence ID" value="GMR44334.1"/>
    <property type="molecule type" value="Genomic_DNA"/>
</dbReference>
<feature type="non-terminal residue" evidence="1">
    <location>
        <position position="1"/>
    </location>
</feature>
<protein>
    <submittedName>
        <fullName evidence="1">Uncharacterized protein</fullName>
    </submittedName>
</protein>
<dbReference type="Proteomes" id="UP001328107">
    <property type="component" value="Unassembled WGS sequence"/>
</dbReference>
<reference evidence="2" key="1">
    <citation type="submission" date="2022-10" db="EMBL/GenBank/DDBJ databases">
        <title>Genome assembly of Pristionchus species.</title>
        <authorList>
            <person name="Yoshida K."/>
            <person name="Sommer R.J."/>
        </authorList>
    </citation>
    <scope>NUCLEOTIDE SEQUENCE [LARGE SCALE GENOMIC DNA]</scope>
    <source>
        <strain evidence="2">RS5460</strain>
    </source>
</reference>
<evidence type="ECO:0000313" key="2">
    <source>
        <dbReference type="Proteomes" id="UP001328107"/>
    </source>
</evidence>
<dbReference type="AlphaFoldDB" id="A0AAN4ZQT2"/>
<name>A0AAN4ZQT2_9BILA</name>
<feature type="non-terminal residue" evidence="1">
    <location>
        <position position="98"/>
    </location>
</feature>
<proteinExistence type="predicted"/>
<organism evidence="1 2">
    <name type="scientific">Pristionchus mayeri</name>
    <dbReference type="NCBI Taxonomy" id="1317129"/>
    <lineage>
        <taxon>Eukaryota</taxon>
        <taxon>Metazoa</taxon>
        <taxon>Ecdysozoa</taxon>
        <taxon>Nematoda</taxon>
        <taxon>Chromadorea</taxon>
        <taxon>Rhabditida</taxon>
        <taxon>Rhabditina</taxon>
        <taxon>Diplogasteromorpha</taxon>
        <taxon>Diplogasteroidea</taxon>
        <taxon>Neodiplogasteridae</taxon>
        <taxon>Pristionchus</taxon>
    </lineage>
</organism>
<gene>
    <name evidence="1" type="ORF">PMAYCL1PPCAC_14529</name>
</gene>
<accession>A0AAN4ZQT2</accession>
<comment type="caution">
    <text evidence="1">The sequence shown here is derived from an EMBL/GenBank/DDBJ whole genome shotgun (WGS) entry which is preliminary data.</text>
</comment>
<evidence type="ECO:0000313" key="1">
    <source>
        <dbReference type="EMBL" id="GMR44334.1"/>
    </source>
</evidence>
<keyword evidence="2" id="KW-1185">Reference proteome</keyword>
<sequence>QMEEERRRARERIDQLKRNLDECKASNTTNILLLFNSSGHQAISIDKAVKRVRASLDTCGEEAKRRCKNNSSLFDCDVCGMNTPNKLVVTTHFLSKGH</sequence>